<dbReference type="Pfam" id="PF06041">
    <property type="entry name" value="DUF924"/>
    <property type="match status" value="1"/>
</dbReference>
<organism evidence="1 2">
    <name type="scientific">Roseibium salinum</name>
    <dbReference type="NCBI Taxonomy" id="1604349"/>
    <lineage>
        <taxon>Bacteria</taxon>
        <taxon>Pseudomonadati</taxon>
        <taxon>Pseudomonadota</taxon>
        <taxon>Alphaproteobacteria</taxon>
        <taxon>Hyphomicrobiales</taxon>
        <taxon>Stappiaceae</taxon>
        <taxon>Roseibium</taxon>
    </lineage>
</organism>
<gene>
    <name evidence="1" type="ORF">ON753_22090</name>
</gene>
<dbReference type="RefSeq" id="WP_265965509.1">
    <property type="nucleotide sequence ID" value="NZ_JAPEVI010000003.1"/>
</dbReference>
<reference evidence="1 2" key="1">
    <citation type="journal article" date="2016" name="Int. J. Syst. Evol. Microbiol.">
        <title>Labrenzia salina sp. nov., isolated from the rhizosphere of the halophyte Arthrocnemum macrostachyum.</title>
        <authorList>
            <person name="Camacho M."/>
            <person name="Redondo-Gomez S."/>
            <person name="Rodriguez-Llorente I."/>
            <person name="Rohde M."/>
            <person name="Sproer C."/>
            <person name="Schumann P."/>
            <person name="Klenk H.P."/>
            <person name="Montero-Calasanz M.D.C."/>
        </authorList>
    </citation>
    <scope>NUCLEOTIDE SEQUENCE [LARGE SCALE GENOMIC DNA]</scope>
    <source>
        <strain evidence="1 2">DSM 29163</strain>
    </source>
</reference>
<dbReference type="Gene3D" id="1.25.40.10">
    <property type="entry name" value="Tetratricopeptide repeat domain"/>
    <property type="match status" value="1"/>
</dbReference>
<keyword evidence="2" id="KW-1185">Reference proteome</keyword>
<dbReference type="SUPFAM" id="SSF48452">
    <property type="entry name" value="TPR-like"/>
    <property type="match status" value="1"/>
</dbReference>
<dbReference type="InterPro" id="IPR010323">
    <property type="entry name" value="DUF924"/>
</dbReference>
<dbReference type="Proteomes" id="UP001300261">
    <property type="component" value="Unassembled WGS sequence"/>
</dbReference>
<evidence type="ECO:0000313" key="1">
    <source>
        <dbReference type="EMBL" id="MCX2725029.1"/>
    </source>
</evidence>
<dbReference type="Gene3D" id="1.20.58.320">
    <property type="entry name" value="TPR-like"/>
    <property type="match status" value="1"/>
</dbReference>
<dbReference type="EMBL" id="JAPEVI010000003">
    <property type="protein sequence ID" value="MCX2725029.1"/>
    <property type="molecule type" value="Genomic_DNA"/>
</dbReference>
<name>A0ABT3R7B7_9HYPH</name>
<sequence>MTDQPTTPVDVLDFWWQAGAAKWFARDDKFDRSCRNLFLAAIEKAVAGELDHWMETADGALALLLLLDQMPRNVFRGTAGAFKGDGKALLVAEHALERGFDRAFPKEVRAFFYLPFEHSEDMAHQERSVDLHRALGSMEFSYYALVHLDTIRRFGRFPHRNAALGRETTPQEQAYLDDGGFSA</sequence>
<evidence type="ECO:0000313" key="2">
    <source>
        <dbReference type="Proteomes" id="UP001300261"/>
    </source>
</evidence>
<comment type="caution">
    <text evidence="1">The sequence shown here is derived from an EMBL/GenBank/DDBJ whole genome shotgun (WGS) entry which is preliminary data.</text>
</comment>
<protein>
    <submittedName>
        <fullName evidence="1">DUF924 family protein</fullName>
    </submittedName>
</protein>
<accession>A0ABT3R7B7</accession>
<proteinExistence type="predicted"/>
<dbReference type="InterPro" id="IPR011990">
    <property type="entry name" value="TPR-like_helical_dom_sf"/>
</dbReference>